<dbReference type="PROSITE" id="PS50851">
    <property type="entry name" value="CHEW"/>
    <property type="match status" value="1"/>
</dbReference>
<protein>
    <submittedName>
        <fullName evidence="2">Purine-binding chemotaxis protein CheW</fullName>
    </submittedName>
</protein>
<dbReference type="InterPro" id="IPR039315">
    <property type="entry name" value="CheW"/>
</dbReference>
<dbReference type="Proteomes" id="UP000662185">
    <property type="component" value="Unassembled WGS sequence"/>
</dbReference>
<organism evidence="2 3">
    <name type="scientific">Anabaena sphaerica FACHB-251</name>
    <dbReference type="NCBI Taxonomy" id="2692883"/>
    <lineage>
        <taxon>Bacteria</taxon>
        <taxon>Bacillati</taxon>
        <taxon>Cyanobacteriota</taxon>
        <taxon>Cyanophyceae</taxon>
        <taxon>Nostocales</taxon>
        <taxon>Nostocaceae</taxon>
        <taxon>Anabaena</taxon>
    </lineage>
</organism>
<evidence type="ECO:0000313" key="3">
    <source>
        <dbReference type="Proteomes" id="UP000662185"/>
    </source>
</evidence>
<dbReference type="PANTHER" id="PTHR22617:SF43">
    <property type="entry name" value="PROTEIN PILI"/>
    <property type="match status" value="1"/>
</dbReference>
<name>A0A927A0T5_9NOST</name>
<gene>
    <name evidence="2" type="ORF">H6G06_04165</name>
</gene>
<dbReference type="EMBL" id="JACJQU010000002">
    <property type="protein sequence ID" value="MBD2292700.1"/>
    <property type="molecule type" value="Genomic_DNA"/>
</dbReference>
<dbReference type="Gene3D" id="2.30.30.40">
    <property type="entry name" value="SH3 Domains"/>
    <property type="match status" value="1"/>
</dbReference>
<dbReference type="GO" id="GO:0006935">
    <property type="term" value="P:chemotaxis"/>
    <property type="evidence" value="ECO:0007669"/>
    <property type="project" value="InterPro"/>
</dbReference>
<dbReference type="AlphaFoldDB" id="A0A927A0T5"/>
<dbReference type="GO" id="GO:0005829">
    <property type="term" value="C:cytosol"/>
    <property type="evidence" value="ECO:0007669"/>
    <property type="project" value="TreeGrafter"/>
</dbReference>
<evidence type="ECO:0000259" key="1">
    <source>
        <dbReference type="PROSITE" id="PS50851"/>
    </source>
</evidence>
<dbReference type="SMART" id="SM00260">
    <property type="entry name" value="CheW"/>
    <property type="match status" value="1"/>
</dbReference>
<comment type="caution">
    <text evidence="2">The sequence shown here is derived from an EMBL/GenBank/DDBJ whole genome shotgun (WGS) entry which is preliminary data.</text>
</comment>
<dbReference type="InterPro" id="IPR036061">
    <property type="entry name" value="CheW-like_dom_sf"/>
</dbReference>
<dbReference type="Pfam" id="PF01584">
    <property type="entry name" value="CheW"/>
    <property type="match status" value="1"/>
</dbReference>
<keyword evidence="3" id="KW-1185">Reference proteome</keyword>
<reference evidence="3" key="1">
    <citation type="journal article" date="2020" name="ISME J.">
        <title>Comparative genomics reveals insights into cyanobacterial evolution and habitat adaptation.</title>
        <authorList>
            <person name="Chen M.Y."/>
            <person name="Teng W.K."/>
            <person name="Zhao L."/>
            <person name="Hu C.X."/>
            <person name="Zhou Y.K."/>
            <person name="Han B.P."/>
            <person name="Song L.R."/>
            <person name="Shu W.S."/>
        </authorList>
    </citation>
    <scope>NUCLEOTIDE SEQUENCE [LARGE SCALE GENOMIC DNA]</scope>
    <source>
        <strain evidence="3">FACHB-251</strain>
    </source>
</reference>
<dbReference type="PANTHER" id="PTHR22617">
    <property type="entry name" value="CHEMOTAXIS SENSOR HISTIDINE KINASE-RELATED"/>
    <property type="match status" value="1"/>
</dbReference>
<dbReference type="SUPFAM" id="SSF50341">
    <property type="entry name" value="CheW-like"/>
    <property type="match status" value="1"/>
</dbReference>
<accession>A0A927A0T5</accession>
<dbReference type="InterPro" id="IPR002545">
    <property type="entry name" value="CheW-lke_dom"/>
</dbReference>
<sequence>MLMLLFQINNQRYAIASQQIVEVIPLVNLTKLPHTPEYFAGVFNYRGRIIPVIDLCQLMGNQSCVEHLSTRIILINHWDRDATEESTPHIMGLMAQRVIETLQKSDIDLVEVDIQIDKPPYLGKMIVDEQGMIQCLHVEYLLSEVQQAYLVAEVHSEYK</sequence>
<feature type="domain" description="CheW-like" evidence="1">
    <location>
        <begin position="1"/>
        <end position="147"/>
    </location>
</feature>
<evidence type="ECO:0000313" key="2">
    <source>
        <dbReference type="EMBL" id="MBD2292700.1"/>
    </source>
</evidence>
<proteinExistence type="predicted"/>
<dbReference type="GO" id="GO:0007165">
    <property type="term" value="P:signal transduction"/>
    <property type="evidence" value="ECO:0007669"/>
    <property type="project" value="InterPro"/>
</dbReference>
<dbReference type="Gene3D" id="2.40.50.180">
    <property type="entry name" value="CheA-289, Domain 4"/>
    <property type="match status" value="1"/>
</dbReference>